<organism evidence="1 2">
    <name type="scientific">Acanthosepion pharaonis</name>
    <name type="common">Pharaoh cuttlefish</name>
    <name type="synonym">Sepia pharaonis</name>
    <dbReference type="NCBI Taxonomy" id="158019"/>
    <lineage>
        <taxon>Eukaryota</taxon>
        <taxon>Metazoa</taxon>
        <taxon>Spiralia</taxon>
        <taxon>Lophotrochozoa</taxon>
        <taxon>Mollusca</taxon>
        <taxon>Cephalopoda</taxon>
        <taxon>Coleoidea</taxon>
        <taxon>Decapodiformes</taxon>
        <taxon>Sepiida</taxon>
        <taxon>Sepiina</taxon>
        <taxon>Sepiidae</taxon>
        <taxon>Acanthosepion</taxon>
    </lineage>
</organism>
<accession>A0A812DRC1</accession>
<gene>
    <name evidence="1" type="ORF">SPHA_59020</name>
</gene>
<keyword evidence="2" id="KW-1185">Reference proteome</keyword>
<dbReference type="OrthoDB" id="10064102at2759"/>
<reference evidence="1" key="1">
    <citation type="submission" date="2021-01" db="EMBL/GenBank/DDBJ databases">
        <authorList>
            <person name="Li R."/>
            <person name="Bekaert M."/>
        </authorList>
    </citation>
    <scope>NUCLEOTIDE SEQUENCE</scope>
    <source>
        <strain evidence="1">Farmed</strain>
    </source>
</reference>
<name>A0A812DRC1_ACAPH</name>
<dbReference type="AlphaFoldDB" id="A0A812DRC1"/>
<dbReference type="EMBL" id="CAHIKZ030004081">
    <property type="protein sequence ID" value="CAE1306879.1"/>
    <property type="molecule type" value="Genomic_DNA"/>
</dbReference>
<sequence length="736" mass="82351">MLPVRIKLTTTAFLVMSIHIVYKYGELTDCPTGGPFAVDLHLSSDAYKHDFGEEKKLRVRIEPTNSAFLTMSSDTVYKYEALTDCDTGALLVVHLHLSSDAYKHYFGEEKMLRVRIEHTTSASLMMSSHTVYKYGALSYCATGAPRALQLHLSSDAYKHDFGEEKMLRVRIEPTTSAFLTMSSHTVYKYGALTDCATGAPLAPHLHLSSEAHKHYFGEEKMPRVRIELTTSASLTMSSHIVYKYGALTDCATGAPLAVHLHLSSEAYKHYFGEEKKTRVRIELATSASLTMSSHTVYKYGALSYCAPGAPRALQLHLSSDAYKHYFGEEKMLRARIELTTYASLMISSHTVYKYGALTDCATGALHAVRLHLSSDAYKHYFGEEKMLRVRIELTTSASLMRPSHTPYKYGALTDCATGALLAAHLHLSSDAYKHYFGEEKMLRVRIELTTSAYLMMSSHTVYKYGALTDCVTGVPIAIQLHLSSDLYKHYYGEKNMLKVIIELTNSAFLIMSSHTVYKYGALTDCATGAHLAEHLHLSSDAYKHYFWEEKMHRVRIEITTSASLTMSSHSVYKYGALTDCATGALLAMHLHLSSNAYKHHFGEEKMLRVRIELTTSASLTMSSQSVYKYGALTDCATGTLLAVHLHLSSDAYKHYFGEEKMHRVRIELTTSASLMMSSHTLYKYGALTDCATGAILDVHLHLSSDAYKHYFGEEKMLRVWIEFTTSASLMISSHTL</sequence>
<evidence type="ECO:0000313" key="2">
    <source>
        <dbReference type="Proteomes" id="UP000597762"/>
    </source>
</evidence>
<dbReference type="Proteomes" id="UP000597762">
    <property type="component" value="Unassembled WGS sequence"/>
</dbReference>
<proteinExistence type="predicted"/>
<evidence type="ECO:0000313" key="1">
    <source>
        <dbReference type="EMBL" id="CAE1306879.1"/>
    </source>
</evidence>
<comment type="caution">
    <text evidence="1">The sequence shown here is derived from an EMBL/GenBank/DDBJ whole genome shotgun (WGS) entry which is preliminary data.</text>
</comment>
<protein>
    <submittedName>
        <fullName evidence="1">Uncharacterized protein</fullName>
    </submittedName>
</protein>